<organism evidence="2 3">
    <name type="scientific">Lachnellula occidentalis</name>
    <dbReference type="NCBI Taxonomy" id="215460"/>
    <lineage>
        <taxon>Eukaryota</taxon>
        <taxon>Fungi</taxon>
        <taxon>Dikarya</taxon>
        <taxon>Ascomycota</taxon>
        <taxon>Pezizomycotina</taxon>
        <taxon>Leotiomycetes</taxon>
        <taxon>Helotiales</taxon>
        <taxon>Lachnaceae</taxon>
        <taxon>Lachnellula</taxon>
    </lineage>
</organism>
<dbReference type="AlphaFoldDB" id="A0A8H8U9Q0"/>
<reference evidence="2 3" key="1">
    <citation type="submission" date="2018-05" db="EMBL/GenBank/DDBJ databases">
        <title>Genome sequencing and assembly of the regulated plant pathogen Lachnellula willkommii and related sister species for the development of diagnostic species identification markers.</title>
        <authorList>
            <person name="Giroux E."/>
            <person name="Bilodeau G."/>
        </authorList>
    </citation>
    <scope>NUCLEOTIDE SEQUENCE [LARGE SCALE GENOMIC DNA]</scope>
    <source>
        <strain evidence="2 3">CBS 160.35</strain>
    </source>
</reference>
<gene>
    <name evidence="2" type="ORF">LOCC1_G006790</name>
</gene>
<name>A0A8H8U9Q0_9HELO</name>
<protein>
    <recommendedName>
        <fullName evidence="1">Aminoglycoside phosphotransferase domain-containing protein</fullName>
    </recommendedName>
</protein>
<evidence type="ECO:0000259" key="1">
    <source>
        <dbReference type="Pfam" id="PF01636"/>
    </source>
</evidence>
<dbReference type="SUPFAM" id="SSF56112">
    <property type="entry name" value="Protein kinase-like (PK-like)"/>
    <property type="match status" value="1"/>
</dbReference>
<dbReference type="OrthoDB" id="5404599at2759"/>
<evidence type="ECO:0000313" key="3">
    <source>
        <dbReference type="Proteomes" id="UP000443090"/>
    </source>
</evidence>
<dbReference type="InterPro" id="IPR011009">
    <property type="entry name" value="Kinase-like_dom_sf"/>
</dbReference>
<dbReference type="Proteomes" id="UP000443090">
    <property type="component" value="Unassembled WGS sequence"/>
</dbReference>
<dbReference type="InterPro" id="IPR002575">
    <property type="entry name" value="Aminoglycoside_PTrfase"/>
</dbReference>
<sequence length="391" mass="45172">MISLNLHRSRVNKSLMLWFLSLSTNGNLSLDEDSDDDFEPLRDQDKPEYEASDELWFRRLYRLRGKTIMKDFDPLLMEKPIIFDEKTATVASKFEHSVLLTSPDHWDIGSLMTCEKIEPGYDVPADIRWVEGVTTDAESIRFVNKKIPSIPTKELIYDWIDHDWYRWFMLSRRVPGTRFHEAWPQLSAIQKLDVADGYAKHAKALAAFTSEYIETVTGQGVEGMWRLAPRESLPDWKPRIEPRVTKEEFQKYLKRSWGRINVAPPDAGALVLAHGDPTAGNIFVAVPEDPEEEAKVTAIIDWQALAYQPKWTIASTPRGQIGYSVGEQEDGRDWQWMLSNALYDAGFPLELELKEKLALQETSVVLICRGRETDNFQFRQNRNHIGRNSRR</sequence>
<evidence type="ECO:0000313" key="2">
    <source>
        <dbReference type="EMBL" id="TVY36640.1"/>
    </source>
</evidence>
<dbReference type="EMBL" id="QGMI01000805">
    <property type="protein sequence ID" value="TVY36640.1"/>
    <property type="molecule type" value="Genomic_DNA"/>
</dbReference>
<proteinExistence type="predicted"/>
<dbReference type="Gene3D" id="3.90.1200.10">
    <property type="match status" value="1"/>
</dbReference>
<dbReference type="Pfam" id="PF01636">
    <property type="entry name" value="APH"/>
    <property type="match status" value="1"/>
</dbReference>
<keyword evidence="3" id="KW-1185">Reference proteome</keyword>
<feature type="domain" description="Aminoglycoside phosphotransferase" evidence="1">
    <location>
        <begin position="169"/>
        <end position="307"/>
    </location>
</feature>
<comment type="caution">
    <text evidence="2">The sequence shown here is derived from an EMBL/GenBank/DDBJ whole genome shotgun (WGS) entry which is preliminary data.</text>
</comment>
<accession>A0A8H8U9Q0</accession>
<dbReference type="PANTHER" id="PTHR21310:SF55">
    <property type="entry name" value="AMINOGLYCOSIDE PHOSPHOTRANSFERASE DOMAIN-CONTAINING PROTEIN"/>
    <property type="match status" value="1"/>
</dbReference>
<dbReference type="PANTHER" id="PTHR21310">
    <property type="entry name" value="AMINOGLYCOSIDE PHOSPHOTRANSFERASE-RELATED-RELATED"/>
    <property type="match status" value="1"/>
</dbReference>
<dbReference type="InterPro" id="IPR051678">
    <property type="entry name" value="AGP_Transferase"/>
</dbReference>